<organism evidence="1">
    <name type="scientific">freshwater metagenome</name>
    <dbReference type="NCBI Taxonomy" id="449393"/>
    <lineage>
        <taxon>unclassified sequences</taxon>
        <taxon>metagenomes</taxon>
        <taxon>ecological metagenomes</taxon>
    </lineage>
</organism>
<proteinExistence type="predicted"/>
<name>A0A6J5YS36_9ZZZZ</name>
<gene>
    <name evidence="1" type="ORF">UFOPK3770_00238</name>
</gene>
<evidence type="ECO:0000313" key="1">
    <source>
        <dbReference type="EMBL" id="CAB4331717.1"/>
    </source>
</evidence>
<reference evidence="1" key="1">
    <citation type="submission" date="2020-05" db="EMBL/GenBank/DDBJ databases">
        <authorList>
            <person name="Chiriac C."/>
            <person name="Salcher M."/>
            <person name="Ghai R."/>
            <person name="Kavagutti S V."/>
        </authorList>
    </citation>
    <scope>NUCLEOTIDE SEQUENCE</scope>
</reference>
<accession>A0A6J5YS36</accession>
<protein>
    <submittedName>
        <fullName evidence="1">Unannotated protein</fullName>
    </submittedName>
</protein>
<sequence>MPPTIEISQREIEVTFNNWVPKGITVQIGIIFATELGEYISLIMLHA</sequence>
<dbReference type="AlphaFoldDB" id="A0A6J5YS36"/>
<dbReference type="EMBL" id="CAESAJ010000012">
    <property type="protein sequence ID" value="CAB4331717.1"/>
    <property type="molecule type" value="Genomic_DNA"/>
</dbReference>